<dbReference type="InterPro" id="IPR048365">
    <property type="entry name" value="TNP-like_RNaseH_N"/>
</dbReference>
<dbReference type="SUPFAM" id="SSF57716">
    <property type="entry name" value="Glucocorticoid receptor-like (DNA-binding domain)"/>
    <property type="match status" value="1"/>
</dbReference>
<keyword evidence="4" id="KW-0238">DNA-binding</keyword>
<dbReference type="SMART" id="SM00980">
    <property type="entry name" value="THAP"/>
    <property type="match status" value="1"/>
</dbReference>
<dbReference type="InterPro" id="IPR006612">
    <property type="entry name" value="THAP_Znf"/>
</dbReference>
<evidence type="ECO:0000256" key="1">
    <source>
        <dbReference type="ARBA" id="ARBA00022723"/>
    </source>
</evidence>
<evidence type="ECO:0000313" key="8">
    <source>
        <dbReference type="Proteomes" id="UP001159363"/>
    </source>
</evidence>
<feature type="compositionally biased region" description="Polar residues" evidence="5">
    <location>
        <begin position="11"/>
        <end position="41"/>
    </location>
</feature>
<comment type="caution">
    <text evidence="7">The sequence shown here is derived from an EMBL/GenBank/DDBJ whole genome shotgun (WGS) entry which is preliminary data.</text>
</comment>
<feature type="domain" description="THAP-type" evidence="6">
    <location>
        <begin position="107"/>
        <end position="187"/>
    </location>
</feature>
<evidence type="ECO:0000256" key="4">
    <source>
        <dbReference type="ARBA" id="ARBA00023125"/>
    </source>
</evidence>
<dbReference type="Proteomes" id="UP001159363">
    <property type="component" value="Chromosome 14"/>
</dbReference>
<proteinExistence type="predicted"/>
<feature type="region of interest" description="Disordered" evidence="5">
    <location>
        <begin position="1"/>
        <end position="66"/>
    </location>
</feature>
<keyword evidence="1" id="KW-0479">Metal-binding</keyword>
<dbReference type="EMBL" id="JARBHB010000015">
    <property type="protein sequence ID" value="KAJ8867832.1"/>
    <property type="molecule type" value="Genomic_DNA"/>
</dbReference>
<keyword evidence="2" id="KW-0863">Zinc-finger</keyword>
<evidence type="ECO:0000256" key="3">
    <source>
        <dbReference type="ARBA" id="ARBA00022833"/>
    </source>
</evidence>
<protein>
    <recommendedName>
        <fullName evidence="6">THAP-type domain-containing protein</fullName>
    </recommendedName>
</protein>
<keyword evidence="3" id="KW-0862">Zinc</keyword>
<name>A0ABQ9G5U4_9NEOP</name>
<reference evidence="7 8" key="1">
    <citation type="submission" date="2023-02" db="EMBL/GenBank/DDBJ databases">
        <title>LHISI_Scaffold_Assembly.</title>
        <authorList>
            <person name="Stuart O.P."/>
            <person name="Cleave R."/>
            <person name="Magrath M.J.L."/>
            <person name="Mikheyev A.S."/>
        </authorList>
    </citation>
    <scope>NUCLEOTIDE SEQUENCE [LARGE SCALE GENOMIC DNA]</scope>
    <source>
        <strain evidence="7">Daus_M_001</strain>
        <tissue evidence="7">Leg muscle</tissue>
    </source>
</reference>
<keyword evidence="8" id="KW-1185">Reference proteome</keyword>
<evidence type="ECO:0000256" key="2">
    <source>
        <dbReference type="ARBA" id="ARBA00022771"/>
    </source>
</evidence>
<evidence type="ECO:0000259" key="6">
    <source>
        <dbReference type="SMART" id="SM00980"/>
    </source>
</evidence>
<evidence type="ECO:0000313" key="7">
    <source>
        <dbReference type="EMBL" id="KAJ8867832.1"/>
    </source>
</evidence>
<accession>A0ABQ9G5U4</accession>
<organism evidence="7 8">
    <name type="scientific">Dryococelus australis</name>
    <dbReference type="NCBI Taxonomy" id="614101"/>
    <lineage>
        <taxon>Eukaryota</taxon>
        <taxon>Metazoa</taxon>
        <taxon>Ecdysozoa</taxon>
        <taxon>Arthropoda</taxon>
        <taxon>Hexapoda</taxon>
        <taxon>Insecta</taxon>
        <taxon>Pterygota</taxon>
        <taxon>Neoptera</taxon>
        <taxon>Polyneoptera</taxon>
        <taxon>Phasmatodea</taxon>
        <taxon>Verophasmatodea</taxon>
        <taxon>Anareolatae</taxon>
        <taxon>Phasmatidae</taxon>
        <taxon>Eurycanthinae</taxon>
        <taxon>Dryococelus</taxon>
    </lineage>
</organism>
<dbReference type="Pfam" id="PF21787">
    <property type="entry name" value="TNP-like_RNaseH_N"/>
    <property type="match status" value="1"/>
</dbReference>
<evidence type="ECO:0000256" key="5">
    <source>
        <dbReference type="SAM" id="MobiDB-lite"/>
    </source>
</evidence>
<gene>
    <name evidence="7" type="ORF">PR048_031637</name>
</gene>
<sequence length="724" mass="82505">MVQEILFGERSTYTTEVPSGSTPVENPSTSNACPMPQSSATRAEGPTLAKSPTGQTHRPAHLNSVPHPKPKPCRVVLSKPVFIPSWQPTRPVLYSVYYSRTMSKSNNNCAIADCSNYGRKTSDIINVWVSRCKHADIVNVNNACVCSVHFVPDDYERNLSNELLGLPIRKKLLPNVIPSQQLLNWHAQETVAKGNTLNFQLKVMFRRIADGKTVHVLDTLSIETTMQMMSKQNSASELPHNLKKKKKRIGFLKTSLRKHEAALIKAKTVRHVNPETTVATSRIIREATGREVEKILAKCFTRAQILSLLCGNKLDGTLKRQQAYIYLGKHDTPLPCRSTLQKWTDDFKSRPGILNEILCLLSAKSATFSEMGKVAVLTFDDMNIDDRICYDSSDDVIMGPHKNVQVVMIRGLFVVWKQPIFYGFDVTMTSELLKNIIIQVEARGITTVVAVTCDMGGKNLKVWKELCVNTDKPYFAYPVCGDRKIWVFYDIPHLLKLFRNHFIDDSITLPHGTHPKRDLPITHHVSETPLNVTGRARQNVSLAAQLFSHRTAKALNYLLGKKQSYRLMKNRLCEMAINSTINTLKRFWEVCPVLHFGKRNSLLPFQKGFIISMKLRMGLYEDLKKMNVIVIYILTSCLNQDFLENFFFRFRHFGNPSDSTDRKCKRYPVVKMCVSAGRKKMMVLLHNAVLTEKTNLQSLFQVNCVLRLQRKSQDFRRQQMKKNK</sequence>